<dbReference type="Pfam" id="PF03848">
    <property type="entry name" value="TehB"/>
    <property type="match status" value="1"/>
</dbReference>
<proteinExistence type="predicted"/>
<reference evidence="2 3" key="1">
    <citation type="submission" date="2020-03" db="EMBL/GenBank/DDBJ databases">
        <title>Salinimicrobium sp. nov, isolated from SCS.</title>
        <authorList>
            <person name="Cao W.R."/>
        </authorList>
    </citation>
    <scope>NUCLEOTIDE SEQUENCE [LARGE SCALE GENOMIC DNA]</scope>
    <source>
        <strain evidence="3">J15B91</strain>
    </source>
</reference>
<dbReference type="InterPro" id="IPR029063">
    <property type="entry name" value="SAM-dependent_MTases_sf"/>
</dbReference>
<accession>A0ABX1D682</accession>
<organism evidence="2 3">
    <name type="scientific">Salinimicrobium oceani</name>
    <dbReference type="NCBI Taxonomy" id="2722702"/>
    <lineage>
        <taxon>Bacteria</taxon>
        <taxon>Pseudomonadati</taxon>
        <taxon>Bacteroidota</taxon>
        <taxon>Flavobacteriia</taxon>
        <taxon>Flavobacteriales</taxon>
        <taxon>Flavobacteriaceae</taxon>
        <taxon>Salinimicrobium</taxon>
    </lineage>
</organism>
<gene>
    <name evidence="2" type="ORF">HC175_21960</name>
</gene>
<protein>
    <submittedName>
        <fullName evidence="2">Class I SAM-dependent methyltransferase</fullName>
    </submittedName>
</protein>
<feature type="domain" description="Tellurite resistance methyltransferase TehB-like" evidence="1">
    <location>
        <begin position="1"/>
        <end position="87"/>
    </location>
</feature>
<evidence type="ECO:0000259" key="1">
    <source>
        <dbReference type="Pfam" id="PF03848"/>
    </source>
</evidence>
<evidence type="ECO:0000313" key="3">
    <source>
        <dbReference type="Proteomes" id="UP000703674"/>
    </source>
</evidence>
<keyword evidence="2" id="KW-0489">Methyltransferase</keyword>
<keyword evidence="2" id="KW-0808">Transferase</keyword>
<name>A0ABX1D682_9FLAO</name>
<dbReference type="RefSeq" id="WP_168139992.1">
    <property type="nucleotide sequence ID" value="NZ_JAAVJR010001311.1"/>
</dbReference>
<evidence type="ECO:0000313" key="2">
    <source>
        <dbReference type="EMBL" id="NJW55582.1"/>
    </source>
</evidence>
<dbReference type="Gene3D" id="3.40.50.150">
    <property type="entry name" value="Vaccinia Virus protein VP39"/>
    <property type="match status" value="1"/>
</dbReference>
<dbReference type="EMBL" id="JAAVJR010001311">
    <property type="protein sequence ID" value="NJW55582.1"/>
    <property type="molecule type" value="Genomic_DNA"/>
</dbReference>
<dbReference type="Proteomes" id="UP000703674">
    <property type="component" value="Unassembled WGS sequence"/>
</dbReference>
<feature type="non-terminal residue" evidence="2">
    <location>
        <position position="108"/>
    </location>
</feature>
<dbReference type="GO" id="GO:0008168">
    <property type="term" value="F:methyltransferase activity"/>
    <property type="evidence" value="ECO:0007669"/>
    <property type="project" value="UniProtKB-KW"/>
</dbReference>
<keyword evidence="3" id="KW-1185">Reference proteome</keyword>
<dbReference type="InterPro" id="IPR015985">
    <property type="entry name" value="TehB-like_dom"/>
</dbReference>
<sequence>RHSVYLNKLGFDVTGVDLSANSIAYAKQFENETLHFDTHCMCKPLGPKFDAVFNLFTSLGYFDDERENRESIAAIKEEIKKGGWGVIDFMNVKKVIENLVPSEVKTVK</sequence>
<comment type="caution">
    <text evidence="2">The sequence shown here is derived from an EMBL/GenBank/DDBJ whole genome shotgun (WGS) entry which is preliminary data.</text>
</comment>
<dbReference type="GO" id="GO:0032259">
    <property type="term" value="P:methylation"/>
    <property type="evidence" value="ECO:0007669"/>
    <property type="project" value="UniProtKB-KW"/>
</dbReference>
<feature type="non-terminal residue" evidence="2">
    <location>
        <position position="1"/>
    </location>
</feature>
<dbReference type="SUPFAM" id="SSF53335">
    <property type="entry name" value="S-adenosyl-L-methionine-dependent methyltransferases"/>
    <property type="match status" value="1"/>
</dbReference>